<gene>
    <name evidence="3" type="ORF">OQ287_03560</name>
</gene>
<dbReference type="Proteomes" id="UP001165678">
    <property type="component" value="Unassembled WGS sequence"/>
</dbReference>
<proteinExistence type="inferred from homology"/>
<evidence type="ECO:0000256" key="2">
    <source>
        <dbReference type="ARBA" id="ARBA00022801"/>
    </source>
</evidence>
<evidence type="ECO:0000313" key="3">
    <source>
        <dbReference type="EMBL" id="MCX2523308.1"/>
    </source>
</evidence>
<keyword evidence="4" id="KW-1185">Reference proteome</keyword>
<dbReference type="RefSeq" id="WP_265895604.1">
    <property type="nucleotide sequence ID" value="NZ_JAPIVE010000001.1"/>
</dbReference>
<comment type="caution">
    <text evidence="3">The sequence shown here is derived from an EMBL/GenBank/DDBJ whole genome shotgun (WGS) entry which is preliminary data.</text>
</comment>
<dbReference type="PANTHER" id="PTHR40841">
    <property type="entry name" value="SIDEROPHORE TRIACETYLFUSARININE C ESTERASE"/>
    <property type="match status" value="1"/>
</dbReference>
<dbReference type="SUPFAM" id="SSF53474">
    <property type="entry name" value="alpha/beta-Hydrolases"/>
    <property type="match status" value="1"/>
</dbReference>
<protein>
    <submittedName>
        <fullName evidence="3">Alpha/beta hydrolase-fold protein</fullName>
    </submittedName>
</protein>
<dbReference type="PANTHER" id="PTHR40841:SF2">
    <property type="entry name" value="SIDEROPHORE-DEGRADING ESTERASE (EUROFUNG)"/>
    <property type="match status" value="1"/>
</dbReference>
<dbReference type="AlphaFoldDB" id="A0AA41ZG72"/>
<dbReference type="EMBL" id="JAPIVE010000001">
    <property type="protein sequence ID" value="MCX2523308.1"/>
    <property type="molecule type" value="Genomic_DNA"/>
</dbReference>
<name>A0AA41ZG72_9GAMM</name>
<accession>A0AA41ZG72</accession>
<dbReference type="InterPro" id="IPR029058">
    <property type="entry name" value="AB_hydrolase_fold"/>
</dbReference>
<comment type="similarity">
    <text evidence="1">Belongs to the esterase D family.</text>
</comment>
<dbReference type="Pfam" id="PF00756">
    <property type="entry name" value="Esterase"/>
    <property type="match status" value="1"/>
</dbReference>
<evidence type="ECO:0000256" key="1">
    <source>
        <dbReference type="ARBA" id="ARBA00005622"/>
    </source>
</evidence>
<organism evidence="3 4">
    <name type="scientific">Larsenimonas rhizosphaerae</name>
    <dbReference type="NCBI Taxonomy" id="2944682"/>
    <lineage>
        <taxon>Bacteria</taxon>
        <taxon>Pseudomonadati</taxon>
        <taxon>Pseudomonadota</taxon>
        <taxon>Gammaproteobacteria</taxon>
        <taxon>Oceanospirillales</taxon>
        <taxon>Halomonadaceae</taxon>
        <taxon>Larsenimonas</taxon>
    </lineage>
</organism>
<reference evidence="3" key="1">
    <citation type="submission" date="2022-11" db="EMBL/GenBank/DDBJ databases">
        <title>Larsenimonas rhizosphaerae sp. nov., isolated from a tidal mudflat.</title>
        <authorList>
            <person name="Lee S.D."/>
            <person name="Kim I.S."/>
        </authorList>
    </citation>
    <scope>NUCLEOTIDE SEQUENCE</scope>
    <source>
        <strain evidence="3">GH2-1</strain>
    </source>
</reference>
<dbReference type="InterPro" id="IPR052558">
    <property type="entry name" value="Siderophore_Hydrolase_D"/>
</dbReference>
<dbReference type="InterPro" id="IPR000801">
    <property type="entry name" value="Esterase-like"/>
</dbReference>
<sequence length="331" mass="36920">MTSGCFRSSSPRSTTSPRRLWLAFGCVFLILVMPLKARSVTNASYAVTVPNTTQWNMTSPGGEDYQVMVYAPDQPPPPGGFPVIYMLDGNATFPMAVESMRVQQASAHGSLSAAIIVGIGYPGDEPFNMVRRAHDYTPMPREGARHAMTEEGQEVSYGGAEALYRFIQQQVKPAIEKRFRINPGRQALFGHSYGALFALTTLFRHPDAFNIYIAASPSLWWGEGMMKTLEKEFDPTTITLDRPVRVLITVGEYEQALSPAEKKSDDASETAARRREHQMINNAQDLARRLKMLDSQRLDASVIVFPQEYHRSVLPVALNRAMRFILSPDTP</sequence>
<evidence type="ECO:0000313" key="4">
    <source>
        <dbReference type="Proteomes" id="UP001165678"/>
    </source>
</evidence>
<dbReference type="Gene3D" id="3.40.50.1820">
    <property type="entry name" value="alpha/beta hydrolase"/>
    <property type="match status" value="1"/>
</dbReference>
<keyword evidence="2 3" id="KW-0378">Hydrolase</keyword>
<dbReference type="GO" id="GO:0016788">
    <property type="term" value="F:hydrolase activity, acting on ester bonds"/>
    <property type="evidence" value="ECO:0007669"/>
    <property type="project" value="TreeGrafter"/>
</dbReference>